<dbReference type="SMART" id="SM00575">
    <property type="entry name" value="ZnF_PMZ"/>
    <property type="match status" value="1"/>
</dbReference>
<accession>A0A444YC45</accession>
<dbReference type="EMBL" id="SDMP01000017">
    <property type="protein sequence ID" value="RYQ99491.1"/>
    <property type="molecule type" value="Genomic_DNA"/>
</dbReference>
<evidence type="ECO:0000256" key="1">
    <source>
        <dbReference type="ARBA" id="ARBA00022723"/>
    </source>
</evidence>
<dbReference type="PROSITE" id="PS50966">
    <property type="entry name" value="ZF_SWIM"/>
    <property type="match status" value="1"/>
</dbReference>
<dbReference type="Pfam" id="PF04434">
    <property type="entry name" value="SWIM"/>
    <property type="match status" value="1"/>
</dbReference>
<name>A0A444YC45_ARAHY</name>
<reference evidence="6 7" key="1">
    <citation type="submission" date="2019-01" db="EMBL/GenBank/DDBJ databases">
        <title>Sequencing of cultivated peanut Arachis hypogaea provides insights into genome evolution and oil improvement.</title>
        <authorList>
            <person name="Chen X."/>
        </authorList>
    </citation>
    <scope>NUCLEOTIDE SEQUENCE [LARGE SCALE GENOMIC DNA]</scope>
    <source>
        <strain evidence="7">cv. Fuhuasheng</strain>
        <tissue evidence="6">Leaves</tissue>
    </source>
</reference>
<evidence type="ECO:0000313" key="7">
    <source>
        <dbReference type="Proteomes" id="UP000289738"/>
    </source>
</evidence>
<dbReference type="STRING" id="3818.A0A444YC45"/>
<gene>
    <name evidence="6" type="ORF">Ahy_B07g087428</name>
</gene>
<organism evidence="6 7">
    <name type="scientific">Arachis hypogaea</name>
    <name type="common">Peanut</name>
    <dbReference type="NCBI Taxonomy" id="3818"/>
    <lineage>
        <taxon>Eukaryota</taxon>
        <taxon>Viridiplantae</taxon>
        <taxon>Streptophyta</taxon>
        <taxon>Embryophyta</taxon>
        <taxon>Tracheophyta</taxon>
        <taxon>Spermatophyta</taxon>
        <taxon>Magnoliopsida</taxon>
        <taxon>eudicotyledons</taxon>
        <taxon>Gunneridae</taxon>
        <taxon>Pentapetalae</taxon>
        <taxon>rosids</taxon>
        <taxon>fabids</taxon>
        <taxon>Fabales</taxon>
        <taxon>Fabaceae</taxon>
        <taxon>Papilionoideae</taxon>
        <taxon>50 kb inversion clade</taxon>
        <taxon>dalbergioids sensu lato</taxon>
        <taxon>Dalbergieae</taxon>
        <taxon>Pterocarpus clade</taxon>
        <taxon>Arachis</taxon>
    </lineage>
</organism>
<evidence type="ECO:0000259" key="5">
    <source>
        <dbReference type="PROSITE" id="PS50966"/>
    </source>
</evidence>
<keyword evidence="7" id="KW-1185">Reference proteome</keyword>
<dbReference type="AlphaFoldDB" id="A0A444YC45"/>
<proteinExistence type="predicted"/>
<keyword evidence="3" id="KW-0862">Zinc</keyword>
<protein>
    <recommendedName>
        <fullName evidence="5">SWIM-type domain-containing protein</fullName>
    </recommendedName>
</protein>
<sequence>MKAFDNDAYQYLMDIPLYTWSTHAFYTNHRSSHITNNVCESFNAWIDNLRKMASYNVGPRIATEINKTIENAIYCKVKSAGEHRYEVYDSFIRFLVNLALHTCECKAWQISGLPCKHGVTAIIYIRKKVENYCDTYYNKDKYIIAYSRLHSPFLDLDTLDDTDVLLPTLRRFSGRPRKSRIRKKDEDAPSNARKISTVRCSNCKDLGHNRKGCQRAPEVSVSASQTSVIKQTQQHASAQAKAKSQQVKQIKRFRFI</sequence>
<evidence type="ECO:0000313" key="6">
    <source>
        <dbReference type="EMBL" id="RYQ99491.1"/>
    </source>
</evidence>
<evidence type="ECO:0000256" key="2">
    <source>
        <dbReference type="ARBA" id="ARBA00022771"/>
    </source>
</evidence>
<comment type="caution">
    <text evidence="6">The sequence shown here is derived from an EMBL/GenBank/DDBJ whole genome shotgun (WGS) entry which is preliminary data.</text>
</comment>
<dbReference type="Proteomes" id="UP000289738">
    <property type="component" value="Chromosome B07"/>
</dbReference>
<evidence type="ECO:0000256" key="3">
    <source>
        <dbReference type="ARBA" id="ARBA00022833"/>
    </source>
</evidence>
<feature type="domain" description="SWIM-type" evidence="5">
    <location>
        <begin position="94"/>
        <end position="126"/>
    </location>
</feature>
<dbReference type="PANTHER" id="PTHR31973">
    <property type="entry name" value="POLYPROTEIN, PUTATIVE-RELATED"/>
    <property type="match status" value="1"/>
</dbReference>
<keyword evidence="2 4" id="KW-0863">Zinc-finger</keyword>
<dbReference type="InterPro" id="IPR006564">
    <property type="entry name" value="Znf_PMZ"/>
</dbReference>
<dbReference type="GO" id="GO:0008270">
    <property type="term" value="F:zinc ion binding"/>
    <property type="evidence" value="ECO:0007669"/>
    <property type="project" value="UniProtKB-KW"/>
</dbReference>
<evidence type="ECO:0000256" key="4">
    <source>
        <dbReference type="PROSITE-ProRule" id="PRU00325"/>
    </source>
</evidence>
<dbReference type="InterPro" id="IPR007527">
    <property type="entry name" value="Znf_SWIM"/>
</dbReference>
<keyword evidence="1" id="KW-0479">Metal-binding</keyword>
<dbReference type="PANTHER" id="PTHR31973:SF187">
    <property type="entry name" value="MUTATOR TRANSPOSASE MUDRA PROTEIN"/>
    <property type="match status" value="1"/>
</dbReference>